<protein>
    <submittedName>
        <fullName evidence="1">Uncharacterized protein</fullName>
    </submittedName>
</protein>
<dbReference type="AlphaFoldDB" id="A0A7W5E6G9"/>
<name>A0A7W5E6G9_9BACT</name>
<evidence type="ECO:0000313" key="2">
    <source>
        <dbReference type="Proteomes" id="UP000536179"/>
    </source>
</evidence>
<dbReference type="EMBL" id="JACHXU010000051">
    <property type="protein sequence ID" value="MBB3210687.1"/>
    <property type="molecule type" value="Genomic_DNA"/>
</dbReference>
<reference evidence="1 2" key="1">
    <citation type="submission" date="2020-08" db="EMBL/GenBank/DDBJ databases">
        <title>Genomic Encyclopedia of Type Strains, Phase III (KMG-III): the genomes of soil and plant-associated and newly described type strains.</title>
        <authorList>
            <person name="Whitman W."/>
        </authorList>
    </citation>
    <scope>NUCLEOTIDE SEQUENCE [LARGE SCALE GENOMIC DNA]</scope>
    <source>
        <strain evidence="1 2">CECT 8075</strain>
    </source>
</reference>
<accession>A0A7W5E6G9</accession>
<proteinExistence type="predicted"/>
<keyword evidence="2" id="KW-1185">Reference proteome</keyword>
<comment type="caution">
    <text evidence="1">The sequence shown here is derived from an EMBL/GenBank/DDBJ whole genome shotgun (WGS) entry which is preliminary data.</text>
</comment>
<gene>
    <name evidence="1" type="ORF">FHS27_006535</name>
</gene>
<dbReference type="Proteomes" id="UP000536179">
    <property type="component" value="Unassembled WGS sequence"/>
</dbReference>
<evidence type="ECO:0000313" key="1">
    <source>
        <dbReference type="EMBL" id="MBB3210687.1"/>
    </source>
</evidence>
<organism evidence="1 2">
    <name type="scientific">Aporhodopirellula rubra</name>
    <dbReference type="NCBI Taxonomy" id="980271"/>
    <lineage>
        <taxon>Bacteria</taxon>
        <taxon>Pseudomonadati</taxon>
        <taxon>Planctomycetota</taxon>
        <taxon>Planctomycetia</taxon>
        <taxon>Pirellulales</taxon>
        <taxon>Pirellulaceae</taxon>
        <taxon>Aporhodopirellula</taxon>
    </lineage>
</organism>
<sequence>MATNSTHTADYRYILKELPAPNDSSVWALECYPETQQLPFIGKHGSMYLRFKPNTPKEVVDQIRSALNTHVENITVIN</sequence>